<evidence type="ECO:0000313" key="1">
    <source>
        <dbReference type="Proteomes" id="UP000887565"/>
    </source>
</evidence>
<dbReference type="WBParaSite" id="nRc.2.0.1.t39896-RA">
    <property type="protein sequence ID" value="nRc.2.0.1.t39896-RA"/>
    <property type="gene ID" value="nRc.2.0.1.g39896"/>
</dbReference>
<name>A0A915KM90_ROMCU</name>
<keyword evidence="1" id="KW-1185">Reference proteome</keyword>
<reference evidence="2" key="1">
    <citation type="submission" date="2022-11" db="UniProtKB">
        <authorList>
            <consortium name="WormBaseParasite"/>
        </authorList>
    </citation>
    <scope>IDENTIFICATION</scope>
</reference>
<dbReference type="AlphaFoldDB" id="A0A915KM90"/>
<sequence>MTGDISMVALYRPKKTATVTAAVAVAPGPRAGFAAHKLPPGIPTDSMLEVIRQMESMNLIDSLSITNAMWAIWSTELAKKYPHLP</sequence>
<accession>A0A915KM90</accession>
<protein>
    <submittedName>
        <fullName evidence="2">Uncharacterized protein</fullName>
    </submittedName>
</protein>
<dbReference type="Proteomes" id="UP000887565">
    <property type="component" value="Unplaced"/>
</dbReference>
<organism evidence="1 2">
    <name type="scientific">Romanomermis culicivorax</name>
    <name type="common">Nematode worm</name>
    <dbReference type="NCBI Taxonomy" id="13658"/>
    <lineage>
        <taxon>Eukaryota</taxon>
        <taxon>Metazoa</taxon>
        <taxon>Ecdysozoa</taxon>
        <taxon>Nematoda</taxon>
        <taxon>Enoplea</taxon>
        <taxon>Dorylaimia</taxon>
        <taxon>Mermithida</taxon>
        <taxon>Mermithoidea</taxon>
        <taxon>Mermithidae</taxon>
        <taxon>Romanomermis</taxon>
    </lineage>
</organism>
<proteinExistence type="predicted"/>
<evidence type="ECO:0000313" key="2">
    <source>
        <dbReference type="WBParaSite" id="nRc.2.0.1.t39896-RA"/>
    </source>
</evidence>